<feature type="region of interest" description="Disordered" evidence="6">
    <location>
        <begin position="1"/>
        <end position="20"/>
    </location>
</feature>
<dbReference type="AlphaFoldDB" id="A0A1G2KS67"/>
<evidence type="ECO:0000313" key="10">
    <source>
        <dbReference type="Proteomes" id="UP000177811"/>
    </source>
</evidence>
<dbReference type="InterPro" id="IPR013325">
    <property type="entry name" value="RNA_pol_sigma_r2"/>
</dbReference>
<evidence type="ECO:0000256" key="3">
    <source>
        <dbReference type="ARBA" id="ARBA00023082"/>
    </source>
</evidence>
<dbReference type="Pfam" id="PF08281">
    <property type="entry name" value="Sigma70_r4_2"/>
    <property type="match status" value="1"/>
</dbReference>
<dbReference type="GO" id="GO:0006352">
    <property type="term" value="P:DNA-templated transcription initiation"/>
    <property type="evidence" value="ECO:0007669"/>
    <property type="project" value="InterPro"/>
</dbReference>
<dbReference type="InterPro" id="IPR013324">
    <property type="entry name" value="RNA_pol_sigma_r3/r4-like"/>
</dbReference>
<evidence type="ECO:0000256" key="5">
    <source>
        <dbReference type="ARBA" id="ARBA00023163"/>
    </source>
</evidence>
<evidence type="ECO:0000259" key="7">
    <source>
        <dbReference type="Pfam" id="PF04542"/>
    </source>
</evidence>
<dbReference type="CDD" id="cd06171">
    <property type="entry name" value="Sigma70_r4"/>
    <property type="match status" value="1"/>
</dbReference>
<dbReference type="PANTHER" id="PTHR43133:SF8">
    <property type="entry name" value="RNA POLYMERASE SIGMA FACTOR HI_1459-RELATED"/>
    <property type="match status" value="1"/>
</dbReference>
<dbReference type="GO" id="GO:0016987">
    <property type="term" value="F:sigma factor activity"/>
    <property type="evidence" value="ECO:0007669"/>
    <property type="project" value="UniProtKB-KW"/>
</dbReference>
<dbReference type="SUPFAM" id="SSF88659">
    <property type="entry name" value="Sigma3 and sigma4 domains of RNA polymerase sigma factors"/>
    <property type="match status" value="1"/>
</dbReference>
<dbReference type="Pfam" id="PF04542">
    <property type="entry name" value="Sigma70_r2"/>
    <property type="match status" value="1"/>
</dbReference>
<evidence type="ECO:0000256" key="4">
    <source>
        <dbReference type="ARBA" id="ARBA00023125"/>
    </source>
</evidence>
<evidence type="ECO:0000256" key="1">
    <source>
        <dbReference type="ARBA" id="ARBA00010641"/>
    </source>
</evidence>
<keyword evidence="2" id="KW-0805">Transcription regulation</keyword>
<keyword evidence="5" id="KW-0804">Transcription</keyword>
<evidence type="ECO:0000256" key="6">
    <source>
        <dbReference type="SAM" id="MobiDB-lite"/>
    </source>
</evidence>
<dbReference type="InterPro" id="IPR014284">
    <property type="entry name" value="RNA_pol_sigma-70_dom"/>
</dbReference>
<dbReference type="SUPFAM" id="SSF88946">
    <property type="entry name" value="Sigma2 domain of RNA polymerase sigma factors"/>
    <property type="match status" value="1"/>
</dbReference>
<dbReference type="EMBL" id="MHQL01000041">
    <property type="protein sequence ID" value="OHA02240.1"/>
    <property type="molecule type" value="Genomic_DNA"/>
</dbReference>
<reference evidence="9 10" key="1">
    <citation type="journal article" date="2016" name="Nat. Commun.">
        <title>Thousands of microbial genomes shed light on interconnected biogeochemical processes in an aquifer system.</title>
        <authorList>
            <person name="Anantharaman K."/>
            <person name="Brown C.T."/>
            <person name="Hug L.A."/>
            <person name="Sharon I."/>
            <person name="Castelle C.J."/>
            <person name="Probst A.J."/>
            <person name="Thomas B.C."/>
            <person name="Singh A."/>
            <person name="Wilkins M.J."/>
            <person name="Karaoz U."/>
            <person name="Brodie E.L."/>
            <person name="Williams K.H."/>
            <person name="Hubbard S.S."/>
            <person name="Banfield J.F."/>
        </authorList>
    </citation>
    <scope>NUCLEOTIDE SEQUENCE [LARGE SCALE GENOMIC DNA]</scope>
</reference>
<sequence>MNSEEPPKTAETPEDFMLEDKDAENAHDELVLEGSQRDPRLFELLVRKYQQPFFRTAMRIVHNREDAEDISQEAFVKIYSKAHLFKKREGASFKSWGYAILVNTAISHLRSAKRSRSKDVGWDPVLDQVLPDPKQFEDFERKEMQEILSGVLNELPPQLKSILEMRYFEDQSYRAIAAKTTLSLENVKIRLHRAKKAAKEIFDAI</sequence>
<dbReference type="PANTHER" id="PTHR43133">
    <property type="entry name" value="RNA POLYMERASE ECF-TYPE SIGMA FACTO"/>
    <property type="match status" value="1"/>
</dbReference>
<dbReference type="Gene3D" id="1.10.10.10">
    <property type="entry name" value="Winged helix-like DNA-binding domain superfamily/Winged helix DNA-binding domain"/>
    <property type="match status" value="1"/>
</dbReference>
<gene>
    <name evidence="9" type="ORF">A3C16_04040</name>
</gene>
<dbReference type="InterPro" id="IPR039425">
    <property type="entry name" value="RNA_pol_sigma-70-like"/>
</dbReference>
<dbReference type="Proteomes" id="UP000177811">
    <property type="component" value="Unassembled WGS sequence"/>
</dbReference>
<evidence type="ECO:0000313" key="9">
    <source>
        <dbReference type="EMBL" id="OHA02240.1"/>
    </source>
</evidence>
<feature type="domain" description="RNA polymerase sigma factor 70 region 4 type 2" evidence="8">
    <location>
        <begin position="148"/>
        <end position="197"/>
    </location>
</feature>
<keyword evidence="4" id="KW-0238">DNA-binding</keyword>
<dbReference type="InterPro" id="IPR007627">
    <property type="entry name" value="RNA_pol_sigma70_r2"/>
</dbReference>
<evidence type="ECO:0000256" key="2">
    <source>
        <dbReference type="ARBA" id="ARBA00023015"/>
    </source>
</evidence>
<dbReference type="GO" id="GO:0003677">
    <property type="term" value="F:DNA binding"/>
    <property type="evidence" value="ECO:0007669"/>
    <property type="project" value="UniProtKB-KW"/>
</dbReference>
<name>A0A1G2KS67_9BACT</name>
<evidence type="ECO:0008006" key="11">
    <source>
        <dbReference type="Google" id="ProtNLM"/>
    </source>
</evidence>
<keyword evidence="3" id="KW-0731">Sigma factor</keyword>
<dbReference type="Gene3D" id="1.10.1740.10">
    <property type="match status" value="1"/>
</dbReference>
<organism evidence="9 10">
    <name type="scientific">Candidatus Sungbacteria bacterium RIFCSPHIGHO2_02_FULL_51_29</name>
    <dbReference type="NCBI Taxonomy" id="1802273"/>
    <lineage>
        <taxon>Bacteria</taxon>
        <taxon>Candidatus Sungiibacteriota</taxon>
    </lineage>
</organism>
<dbReference type="InterPro" id="IPR013249">
    <property type="entry name" value="RNA_pol_sigma70_r4_t2"/>
</dbReference>
<comment type="similarity">
    <text evidence="1">Belongs to the sigma-70 factor family. ECF subfamily.</text>
</comment>
<dbReference type="InterPro" id="IPR036388">
    <property type="entry name" value="WH-like_DNA-bd_sf"/>
</dbReference>
<protein>
    <recommendedName>
        <fullName evidence="11">HTH luxR-type domain-containing protein</fullName>
    </recommendedName>
</protein>
<evidence type="ECO:0000259" key="8">
    <source>
        <dbReference type="Pfam" id="PF08281"/>
    </source>
</evidence>
<accession>A0A1G2KS67</accession>
<dbReference type="NCBIfam" id="TIGR02937">
    <property type="entry name" value="sigma70-ECF"/>
    <property type="match status" value="1"/>
</dbReference>
<feature type="domain" description="RNA polymerase sigma-70 region 2" evidence="7">
    <location>
        <begin position="45"/>
        <end position="114"/>
    </location>
</feature>
<proteinExistence type="inferred from homology"/>
<comment type="caution">
    <text evidence="9">The sequence shown here is derived from an EMBL/GenBank/DDBJ whole genome shotgun (WGS) entry which is preliminary data.</text>
</comment>